<feature type="coiled-coil region" evidence="3">
    <location>
        <begin position="378"/>
        <end position="617"/>
    </location>
</feature>
<dbReference type="SMART" id="SM00033">
    <property type="entry name" value="CH"/>
    <property type="match status" value="1"/>
</dbReference>
<dbReference type="Gene3D" id="1.10.418.10">
    <property type="entry name" value="Calponin-like domain"/>
    <property type="match status" value="1"/>
</dbReference>
<feature type="compositionally biased region" description="Low complexity" evidence="4">
    <location>
        <begin position="11"/>
        <end position="31"/>
    </location>
</feature>
<evidence type="ECO:0000256" key="2">
    <source>
        <dbReference type="ARBA" id="ARBA00023054"/>
    </source>
</evidence>
<feature type="region of interest" description="Disordered" evidence="4">
    <location>
        <begin position="1"/>
        <end position="44"/>
    </location>
</feature>
<feature type="compositionally biased region" description="Polar residues" evidence="4">
    <location>
        <begin position="830"/>
        <end position="842"/>
    </location>
</feature>
<evidence type="ECO:0000256" key="4">
    <source>
        <dbReference type="SAM" id="MobiDB-lite"/>
    </source>
</evidence>
<dbReference type="CDD" id="cd21199">
    <property type="entry name" value="CH_CYTS"/>
    <property type="match status" value="1"/>
</dbReference>
<dbReference type="PROSITE" id="PS50021">
    <property type="entry name" value="CH"/>
    <property type="match status" value="1"/>
</dbReference>
<reference evidence="6" key="2">
    <citation type="submission" date="2022-10" db="EMBL/GenBank/DDBJ databases">
        <authorList>
            <consortium name="ENA_rothamsted_submissions"/>
            <consortium name="culmorum"/>
            <person name="King R."/>
        </authorList>
    </citation>
    <scope>NUCLEOTIDE SEQUENCE</scope>
</reference>
<organism evidence="6 7">
    <name type="scientific">Chironomus riparius</name>
    <dbReference type="NCBI Taxonomy" id="315576"/>
    <lineage>
        <taxon>Eukaryota</taxon>
        <taxon>Metazoa</taxon>
        <taxon>Ecdysozoa</taxon>
        <taxon>Arthropoda</taxon>
        <taxon>Hexapoda</taxon>
        <taxon>Insecta</taxon>
        <taxon>Pterygota</taxon>
        <taxon>Neoptera</taxon>
        <taxon>Endopterygota</taxon>
        <taxon>Diptera</taxon>
        <taxon>Nematocera</taxon>
        <taxon>Chironomoidea</taxon>
        <taxon>Chironomidae</taxon>
        <taxon>Chironominae</taxon>
        <taxon>Chironomus</taxon>
    </lineage>
</organism>
<feature type="coiled-coil region" evidence="3">
    <location>
        <begin position="300"/>
        <end position="334"/>
    </location>
</feature>
<accession>A0A9P0J5W3</accession>
<protein>
    <recommendedName>
        <fullName evidence="5">Calponin-homology (CH) domain-containing protein</fullName>
    </recommendedName>
</protein>
<feature type="region of interest" description="Disordered" evidence="4">
    <location>
        <begin position="703"/>
        <end position="730"/>
    </location>
</feature>
<reference evidence="6" key="1">
    <citation type="submission" date="2022-01" db="EMBL/GenBank/DDBJ databases">
        <authorList>
            <person name="King R."/>
        </authorList>
    </citation>
    <scope>NUCLEOTIDE SEQUENCE</scope>
</reference>
<evidence type="ECO:0000256" key="1">
    <source>
        <dbReference type="ARBA" id="ARBA00009452"/>
    </source>
</evidence>
<evidence type="ECO:0000313" key="6">
    <source>
        <dbReference type="EMBL" id="CAH1729196.1"/>
    </source>
</evidence>
<proteinExistence type="inferred from homology"/>
<evidence type="ECO:0000259" key="5">
    <source>
        <dbReference type="PROSITE" id="PS50021"/>
    </source>
</evidence>
<evidence type="ECO:0000313" key="7">
    <source>
        <dbReference type="Proteomes" id="UP001153620"/>
    </source>
</evidence>
<comment type="similarity">
    <text evidence="1">Belongs to the cytospin-A family.</text>
</comment>
<feature type="domain" description="Calponin-homology (CH)" evidence="5">
    <location>
        <begin position="886"/>
        <end position="991"/>
    </location>
</feature>
<dbReference type="InterPro" id="IPR050540">
    <property type="entry name" value="F-actin_Monoox_Mical"/>
</dbReference>
<dbReference type="PANTHER" id="PTHR23167:SF69">
    <property type="entry name" value="FI18193P1"/>
    <property type="match status" value="1"/>
</dbReference>
<feature type="coiled-coil region" evidence="3">
    <location>
        <begin position="83"/>
        <end position="110"/>
    </location>
</feature>
<dbReference type="SUPFAM" id="SSF47576">
    <property type="entry name" value="Calponin-homology domain, CH-domain"/>
    <property type="match status" value="1"/>
</dbReference>
<dbReference type="Proteomes" id="UP001153620">
    <property type="component" value="Chromosome 3"/>
</dbReference>
<name>A0A9P0J5W3_9DIPT</name>
<dbReference type="FunFam" id="1.10.418.10:FF:000020">
    <property type="entry name" value="Cytospin-A isoform 1"/>
    <property type="match status" value="1"/>
</dbReference>
<dbReference type="PANTHER" id="PTHR23167">
    <property type="entry name" value="CALPONIN HOMOLOGY DOMAIN-CONTAINING PROTEIN DDB_G0272472-RELATED"/>
    <property type="match status" value="1"/>
</dbReference>
<feature type="region of interest" description="Disordered" evidence="4">
    <location>
        <begin position="807"/>
        <end position="842"/>
    </location>
</feature>
<feature type="region of interest" description="Disordered" evidence="4">
    <location>
        <begin position="57"/>
        <end position="77"/>
    </location>
</feature>
<evidence type="ECO:0000256" key="3">
    <source>
        <dbReference type="SAM" id="Coils"/>
    </source>
</evidence>
<dbReference type="EMBL" id="OU895879">
    <property type="protein sequence ID" value="CAH1729196.1"/>
    <property type="molecule type" value="Genomic_DNA"/>
</dbReference>
<keyword evidence="2 3" id="KW-0175">Coiled coil</keyword>
<dbReference type="InterPro" id="IPR001715">
    <property type="entry name" value="CH_dom"/>
</dbReference>
<gene>
    <name evidence="6" type="ORF">CHIRRI_LOCUS11322</name>
</gene>
<sequence>MIKLKSLFRRGQSGSPSGSSSSKNNQSQVSPAHSVGIKNASSATSLDRAVSASAELGATRKLSKSHKQSSKDKLNDLLRVSSKEKLIDEKKELKKQHKLQQKQQQQMQQVAQQTTNVHLPTVVASSGHLSNSQHSGRSNPKDFDVVTFEEVQDIRHKQTMQELHQLQQENASLEIKIKELTTSHNELLLLRKDIQKLQQTNEINNSKLNQLEDENESLRMRLRNVVQSPLSDAEKQQMIEDTRHHNSAPASISMTLPNFGPNTEMDGSCVTTPDWDKQSSSSEVSVACLQDKIIQMEETHHSTNEELQATLQELADLQNQVLELQNDNERLSDEKDVIFQSLCRQTEKLEDTRTQVETLQKLLLRESNHQDTASSEREQKLMDLLKNAQEERESLMIKLEELNSELNDKNQSLETFQLENSRLKERISVLESTIDATTADRKEIERQLSASKEEASSTKIEVTRLTTLLENARSKIDELEQDRALGEKSDLGELLDIARKEKDYLEIEITSLQEQLSKSQNETQKLRDQLAGITEECKVTRNNAKCALSDLEYKYEQLKQEKLKIQSDYQILVDTTNELQVQSKCHMEDKAQLENLLSETQRHLVDTERQLADNNEKLDCEVRARKLENEEWEQFQQDLLVSVRVANDFKTEAQLAHEQMALDNKLLRDKIRGMETQIEKLNKLVTSSNESQQSILTTVQQEMAQRRKQKSNGNPVVVKNGTAPNNNGIVANTTFMTRQDSRLSVKSLIESIENTSKQTKVSTDSQSGSNTSLNNLTAIEQQNNNNNNNITEKLSTATDHEKQQKNLNNNSITNNHNNILTTSNNVNVNGTQKSGVTNPQKTDDQFYSSILTSHNLNHKHDYVRRNSYGDISERKDPLNALVKNGGSKRNALLKWCQNKVVGYRNIDITNFSSSWNDGLALCALMHSYLPETIPYDELTPLDKRQNFSLAFASAEKVGIKTTLNINEMCQLERPDWQSIMSYVTQIYKHFESQP</sequence>
<feature type="compositionally biased region" description="Low complexity" evidence="4">
    <location>
        <begin position="807"/>
        <end position="829"/>
    </location>
</feature>
<feature type="coiled-coil region" evidence="3">
    <location>
        <begin position="156"/>
        <end position="228"/>
    </location>
</feature>
<dbReference type="Pfam" id="PF00307">
    <property type="entry name" value="CH"/>
    <property type="match status" value="1"/>
</dbReference>
<keyword evidence="7" id="KW-1185">Reference proteome</keyword>
<dbReference type="InterPro" id="IPR036872">
    <property type="entry name" value="CH_dom_sf"/>
</dbReference>
<dbReference type="AlphaFoldDB" id="A0A9P0J5W3"/>